<dbReference type="PROSITE" id="PS50887">
    <property type="entry name" value="GGDEF"/>
    <property type="match status" value="1"/>
</dbReference>
<dbReference type="Gene3D" id="3.30.450.20">
    <property type="entry name" value="PAS domain"/>
    <property type="match status" value="1"/>
</dbReference>
<dbReference type="PANTHER" id="PTHR44757">
    <property type="entry name" value="DIGUANYLATE CYCLASE DGCP"/>
    <property type="match status" value="1"/>
</dbReference>
<dbReference type="PANTHER" id="PTHR44757:SF2">
    <property type="entry name" value="BIOFILM ARCHITECTURE MAINTENANCE PROTEIN MBAA"/>
    <property type="match status" value="1"/>
</dbReference>
<evidence type="ECO:0000313" key="6">
    <source>
        <dbReference type="Proteomes" id="UP000704176"/>
    </source>
</evidence>
<evidence type="ECO:0000256" key="1">
    <source>
        <dbReference type="SAM" id="Coils"/>
    </source>
</evidence>
<dbReference type="SMART" id="SM00091">
    <property type="entry name" value="PAS"/>
    <property type="match status" value="1"/>
</dbReference>
<evidence type="ECO:0000313" key="5">
    <source>
        <dbReference type="EMBL" id="MBZ6077186.1"/>
    </source>
</evidence>
<name>A0ABS7VNS3_9HYPH</name>
<dbReference type="Gene3D" id="3.30.70.270">
    <property type="match status" value="1"/>
</dbReference>
<keyword evidence="2" id="KW-0812">Transmembrane</keyword>
<dbReference type="InterPro" id="IPR001633">
    <property type="entry name" value="EAL_dom"/>
</dbReference>
<dbReference type="Pfam" id="PF12860">
    <property type="entry name" value="PAS_7"/>
    <property type="match status" value="1"/>
</dbReference>
<dbReference type="SUPFAM" id="SSF55785">
    <property type="entry name" value="PYP-like sensor domain (PAS domain)"/>
    <property type="match status" value="1"/>
</dbReference>
<evidence type="ECO:0000256" key="2">
    <source>
        <dbReference type="SAM" id="Phobius"/>
    </source>
</evidence>
<dbReference type="InterPro" id="IPR043128">
    <property type="entry name" value="Rev_trsase/Diguanyl_cyclase"/>
</dbReference>
<sequence>MNFDGPSLSLRILKAILAIVIGCFLLSAAYISSLVVERQEALKQVSRYNTSWLASQAVSEFTRLEQRLSAFSAPDGGVDRSEVELRFDILVSRAKLLHDGEFQDFISRDPERQTTVEQLGDALAAAQPLIQNLDQPGNARKVLVLLRPLETKVTALASAANHYGAQRVTEDQHELIRLHWLFSSLAAGLIVCGFILLGLLGWHNRLLTRAHHDLRFLADNLQKTSEELKKANKALGNAYAELQHQNGVLQIQEIELRTQNERFNAALNNMSHGLCMVDSTGHIIVFNARFAELFELESSVQPGATLGELIAYADARGREGAAALRQICAEQQELIQNRRSATFIQGQPGGKTIAVSHQPMSDGGWVATYEDITERRQAETQIAYMAHHDALTDLANRVLFREQMERSLVHAHRHDSRVAVLCLDLDRFKDVNDTLGHETGDALLKLVAQRLLACVGEEDVVARLGGDEFAVLQLSIQEPHDAAVLAMRIVESLGAPYDIEGQEIVIGTSIGIAFAAEGSPTPDQLLKHADLALYRAKSGGRGTFRFFEPEMDEQLQARRVLEVDLRKALVNGEFELFYQPQVDIRKKVITGYEALLRWRHPERGIVSPGEFIPIAEDIGLISPLGEWVIQEACQEAAKWPASMKVAVNLSPVQFRNKNLVQCVKNALTASNLCPSRLEVEITESVLLQDNDATLATLHQLRKLGVRIAMDDFGTGYSSLSYLRSFPFDKIKIDQSFVQGLSSRADCLAIVQSIAGLGANLGMSTVAEGVETEDQLIQLRAAGCTEVQGYYFGRPKPARELVHTLDMFEPTRAVG</sequence>
<accession>A0ABS7VNS3</accession>
<gene>
    <name evidence="5" type="ORF">K9B37_12950</name>
</gene>
<feature type="transmembrane region" description="Helical" evidence="2">
    <location>
        <begin position="12"/>
        <end position="36"/>
    </location>
</feature>
<dbReference type="NCBIfam" id="TIGR00254">
    <property type="entry name" value="GGDEF"/>
    <property type="match status" value="1"/>
</dbReference>
<dbReference type="Gene3D" id="3.20.20.450">
    <property type="entry name" value="EAL domain"/>
    <property type="match status" value="1"/>
</dbReference>
<dbReference type="InterPro" id="IPR035919">
    <property type="entry name" value="EAL_sf"/>
</dbReference>
<feature type="domain" description="EAL" evidence="3">
    <location>
        <begin position="558"/>
        <end position="808"/>
    </location>
</feature>
<organism evidence="5 6">
    <name type="scientific">Microvirga puerhi</name>
    <dbReference type="NCBI Taxonomy" id="2876078"/>
    <lineage>
        <taxon>Bacteria</taxon>
        <taxon>Pseudomonadati</taxon>
        <taxon>Pseudomonadota</taxon>
        <taxon>Alphaproteobacteria</taxon>
        <taxon>Hyphomicrobiales</taxon>
        <taxon>Methylobacteriaceae</taxon>
        <taxon>Microvirga</taxon>
    </lineage>
</organism>
<evidence type="ECO:0000259" key="4">
    <source>
        <dbReference type="PROSITE" id="PS50887"/>
    </source>
</evidence>
<dbReference type="Pfam" id="PF00563">
    <property type="entry name" value="EAL"/>
    <property type="match status" value="1"/>
</dbReference>
<dbReference type="InterPro" id="IPR000160">
    <property type="entry name" value="GGDEF_dom"/>
</dbReference>
<evidence type="ECO:0000259" key="3">
    <source>
        <dbReference type="PROSITE" id="PS50883"/>
    </source>
</evidence>
<dbReference type="EMBL" id="JAIRBM010000008">
    <property type="protein sequence ID" value="MBZ6077186.1"/>
    <property type="molecule type" value="Genomic_DNA"/>
</dbReference>
<keyword evidence="6" id="KW-1185">Reference proteome</keyword>
<dbReference type="CDD" id="cd01949">
    <property type="entry name" value="GGDEF"/>
    <property type="match status" value="1"/>
</dbReference>
<dbReference type="InterPro" id="IPR035965">
    <property type="entry name" value="PAS-like_dom_sf"/>
</dbReference>
<dbReference type="CDD" id="cd01948">
    <property type="entry name" value="EAL"/>
    <property type="match status" value="1"/>
</dbReference>
<comment type="caution">
    <text evidence="5">The sequence shown here is derived from an EMBL/GenBank/DDBJ whole genome shotgun (WGS) entry which is preliminary data.</text>
</comment>
<keyword evidence="2" id="KW-1133">Transmembrane helix</keyword>
<dbReference type="InterPro" id="IPR052155">
    <property type="entry name" value="Biofilm_reg_signaling"/>
</dbReference>
<dbReference type="NCBIfam" id="TIGR00229">
    <property type="entry name" value="sensory_box"/>
    <property type="match status" value="1"/>
</dbReference>
<dbReference type="SUPFAM" id="SSF141868">
    <property type="entry name" value="EAL domain-like"/>
    <property type="match status" value="1"/>
</dbReference>
<protein>
    <submittedName>
        <fullName evidence="5">EAL domain-containing protein</fullName>
    </submittedName>
</protein>
<dbReference type="InterPro" id="IPR000014">
    <property type="entry name" value="PAS"/>
</dbReference>
<reference evidence="5 6" key="1">
    <citation type="submission" date="2021-09" db="EMBL/GenBank/DDBJ databases">
        <title>The complete genome sequence of a new microorganism.</title>
        <authorList>
            <person name="Zi Z."/>
        </authorList>
    </citation>
    <scope>NUCLEOTIDE SEQUENCE [LARGE SCALE GENOMIC DNA]</scope>
    <source>
        <strain evidence="5 6">WGZ8</strain>
    </source>
</reference>
<dbReference type="PROSITE" id="PS50883">
    <property type="entry name" value="EAL"/>
    <property type="match status" value="1"/>
</dbReference>
<feature type="coiled-coil region" evidence="1">
    <location>
        <begin position="214"/>
        <end position="245"/>
    </location>
</feature>
<dbReference type="InterPro" id="IPR029787">
    <property type="entry name" value="Nucleotide_cyclase"/>
</dbReference>
<dbReference type="SMART" id="SM00052">
    <property type="entry name" value="EAL"/>
    <property type="match status" value="1"/>
</dbReference>
<dbReference type="SUPFAM" id="SSF55073">
    <property type="entry name" value="Nucleotide cyclase"/>
    <property type="match status" value="1"/>
</dbReference>
<dbReference type="Pfam" id="PF00990">
    <property type="entry name" value="GGDEF"/>
    <property type="match status" value="1"/>
</dbReference>
<feature type="domain" description="GGDEF" evidence="4">
    <location>
        <begin position="416"/>
        <end position="549"/>
    </location>
</feature>
<dbReference type="RefSeq" id="WP_224313492.1">
    <property type="nucleotide sequence ID" value="NZ_JAIRBM010000008.1"/>
</dbReference>
<keyword evidence="1" id="KW-0175">Coiled coil</keyword>
<keyword evidence="2" id="KW-0472">Membrane</keyword>
<proteinExistence type="predicted"/>
<feature type="transmembrane region" description="Helical" evidence="2">
    <location>
        <begin position="180"/>
        <end position="202"/>
    </location>
</feature>
<dbReference type="Proteomes" id="UP000704176">
    <property type="component" value="Unassembled WGS sequence"/>
</dbReference>
<dbReference type="SMART" id="SM00267">
    <property type="entry name" value="GGDEF"/>
    <property type="match status" value="1"/>
</dbReference>